<evidence type="ECO:0000256" key="1">
    <source>
        <dbReference type="ARBA" id="ARBA00010928"/>
    </source>
</evidence>
<dbReference type="InterPro" id="IPR050984">
    <property type="entry name" value="Gfo/Idh/MocA_domain"/>
</dbReference>
<feature type="domain" description="GFO/IDH/MocA-like oxidoreductase" evidence="4">
    <location>
        <begin position="144"/>
        <end position="258"/>
    </location>
</feature>
<accession>A0A9X7VZV7</accession>
<dbReference type="InterPro" id="IPR055170">
    <property type="entry name" value="GFO_IDH_MocA-like_dom"/>
</dbReference>
<dbReference type="InterPro" id="IPR000683">
    <property type="entry name" value="Gfo/Idh/MocA-like_OxRdtase_N"/>
</dbReference>
<dbReference type="GO" id="GO:0016491">
    <property type="term" value="F:oxidoreductase activity"/>
    <property type="evidence" value="ECO:0007669"/>
    <property type="project" value="UniProtKB-KW"/>
</dbReference>
<protein>
    <submittedName>
        <fullName evidence="5">Gfo/Idh/MocA family oxidoreductase</fullName>
    </submittedName>
</protein>
<organism evidence="5 6">
    <name type="scientific">Alicyclobacillus mengziensis</name>
    <dbReference type="NCBI Taxonomy" id="2931921"/>
    <lineage>
        <taxon>Bacteria</taxon>
        <taxon>Bacillati</taxon>
        <taxon>Bacillota</taxon>
        <taxon>Bacilli</taxon>
        <taxon>Bacillales</taxon>
        <taxon>Alicyclobacillaceae</taxon>
        <taxon>Alicyclobacillus</taxon>
    </lineage>
</organism>
<evidence type="ECO:0000313" key="6">
    <source>
        <dbReference type="Proteomes" id="UP000663505"/>
    </source>
</evidence>
<evidence type="ECO:0000259" key="4">
    <source>
        <dbReference type="Pfam" id="PF22725"/>
    </source>
</evidence>
<keyword evidence="6" id="KW-1185">Reference proteome</keyword>
<dbReference type="GO" id="GO:0000166">
    <property type="term" value="F:nucleotide binding"/>
    <property type="evidence" value="ECO:0007669"/>
    <property type="project" value="InterPro"/>
</dbReference>
<dbReference type="SUPFAM" id="SSF51735">
    <property type="entry name" value="NAD(P)-binding Rossmann-fold domains"/>
    <property type="match status" value="1"/>
</dbReference>
<proteinExistence type="inferred from homology"/>
<dbReference type="PANTHER" id="PTHR22604">
    <property type="entry name" value="OXIDOREDUCTASES"/>
    <property type="match status" value="1"/>
</dbReference>
<gene>
    <name evidence="5" type="ORF">JZ786_02115</name>
</gene>
<dbReference type="PANTHER" id="PTHR22604:SF105">
    <property type="entry name" value="TRANS-1,2-DIHYDROBENZENE-1,2-DIOL DEHYDROGENASE"/>
    <property type="match status" value="1"/>
</dbReference>
<dbReference type="AlphaFoldDB" id="A0A9X7VZV7"/>
<evidence type="ECO:0000313" key="5">
    <source>
        <dbReference type="EMBL" id="QSO47860.1"/>
    </source>
</evidence>
<dbReference type="InterPro" id="IPR036291">
    <property type="entry name" value="NAD(P)-bd_dom_sf"/>
</dbReference>
<dbReference type="Pfam" id="PF22725">
    <property type="entry name" value="GFO_IDH_MocA_C3"/>
    <property type="match status" value="1"/>
</dbReference>
<comment type="similarity">
    <text evidence="1">Belongs to the Gfo/Idh/MocA family.</text>
</comment>
<keyword evidence="2" id="KW-0560">Oxidoreductase</keyword>
<name>A0A9X7VZV7_9BACL</name>
<dbReference type="EMBL" id="CP071182">
    <property type="protein sequence ID" value="QSO47860.1"/>
    <property type="molecule type" value="Genomic_DNA"/>
</dbReference>
<dbReference type="Proteomes" id="UP000663505">
    <property type="component" value="Chromosome"/>
</dbReference>
<sequence length="339" mass="37270">MQRLRLGILSAANIARKSLIPGAVAAEDVDVVAIASTSDKGAKFLAETDLHTRDGQPLSEVVRLFDSYEELLADNDIDAVYIGLPNHLHMEWSIKAADAGKHVLCEKPAALNAEETNTIIRHCNTRSVVWMEAFMYRFHPQYEVVRSWLQNGAIGKVKTIRSSFAFVMQDPGNTRWVQDYGGGSLYDVGCYCVNVSQWLFGRGPRAVSGMMVETPAGVDEDFLGMMDYGDGQTALFHSSFGQAGSGQVEIFGTNGSIVIPVAFVPGTEAATLILRTNGKEERVVVPACNQYQVQVEAFAGYVFTGTRPEVMSHADTFTNMRTIDALFQAAREQRTVWLQ</sequence>
<evidence type="ECO:0000256" key="2">
    <source>
        <dbReference type="ARBA" id="ARBA00023002"/>
    </source>
</evidence>
<dbReference type="Gene3D" id="3.40.50.720">
    <property type="entry name" value="NAD(P)-binding Rossmann-like Domain"/>
    <property type="match status" value="1"/>
</dbReference>
<dbReference type="Pfam" id="PF01408">
    <property type="entry name" value="GFO_IDH_MocA"/>
    <property type="match status" value="1"/>
</dbReference>
<dbReference type="SUPFAM" id="SSF55347">
    <property type="entry name" value="Glyceraldehyde-3-phosphate dehydrogenase-like, C-terminal domain"/>
    <property type="match status" value="1"/>
</dbReference>
<dbReference type="KEGG" id="afx:JZ786_02115"/>
<evidence type="ECO:0000259" key="3">
    <source>
        <dbReference type="Pfam" id="PF01408"/>
    </source>
</evidence>
<dbReference type="RefSeq" id="WP_206657203.1">
    <property type="nucleotide sequence ID" value="NZ_CP071182.1"/>
</dbReference>
<dbReference type="Gene3D" id="3.30.360.10">
    <property type="entry name" value="Dihydrodipicolinate Reductase, domain 2"/>
    <property type="match status" value="1"/>
</dbReference>
<reference evidence="5 6" key="1">
    <citation type="submission" date="2021-02" db="EMBL/GenBank/DDBJ databases">
        <title>Alicyclobacillus curvatus sp. nov. and Alicyclobacillus mengziensis sp. nov., two acidophilic bacteria isolated from acid mine drainage.</title>
        <authorList>
            <person name="Huang Y."/>
        </authorList>
    </citation>
    <scope>NUCLEOTIDE SEQUENCE [LARGE SCALE GENOMIC DNA]</scope>
    <source>
        <strain evidence="5 6">S30H14</strain>
    </source>
</reference>
<feature type="domain" description="Gfo/Idh/MocA-like oxidoreductase N-terminal" evidence="3">
    <location>
        <begin position="6"/>
        <end position="132"/>
    </location>
</feature>